<feature type="region of interest" description="Disordered" evidence="1">
    <location>
        <begin position="13"/>
        <end position="69"/>
    </location>
</feature>
<dbReference type="Proteomes" id="UP000460221">
    <property type="component" value="Unassembled WGS sequence"/>
</dbReference>
<gene>
    <name evidence="2" type="ORF">GIS00_17320</name>
</gene>
<sequence>MLCHHRVFGHPIDDGRPCTDRLRGQGDAGATPGCGHSSEAGGAAHQDRNAPGPPGDPERAVNTRHRTPPSNLTALKARLNNIAGPNDSHLVARTLACVIVGQLIPAGAIKGGTALRVHFGLEATRASRDLDVTTDADREVFIEDLQRRLRVGWNGFTGRVLARRGPRPAGIPPTYVMSPYDLKMDFRGQSWLTVPLELGRDEIGDTERPVDVMAESISVIFEALGFPRPRPVPVLAREDQVAQKLHACSASGSDRAHDLVDLQLLSGDPSALDLGMTLELCTRLFRSRRSHPWPPTVVVGPGWPTLYAEAADGLGVIPDVDSAVRWVNGLIADIDASQVN</sequence>
<accession>A0A7K1FNE9</accession>
<comment type="caution">
    <text evidence="2">The sequence shown here is derived from an EMBL/GenBank/DDBJ whole genome shotgun (WGS) entry which is preliminary data.</text>
</comment>
<keyword evidence="3" id="KW-1185">Reference proteome</keyword>
<organism evidence="2 3">
    <name type="scientific">Nakamurella alba</name>
    <dbReference type="NCBI Taxonomy" id="2665158"/>
    <lineage>
        <taxon>Bacteria</taxon>
        <taxon>Bacillati</taxon>
        <taxon>Actinomycetota</taxon>
        <taxon>Actinomycetes</taxon>
        <taxon>Nakamurellales</taxon>
        <taxon>Nakamurellaceae</taxon>
        <taxon>Nakamurella</taxon>
    </lineage>
</organism>
<dbReference type="InterPro" id="IPR014942">
    <property type="entry name" value="AbiEii"/>
</dbReference>
<evidence type="ECO:0000313" key="2">
    <source>
        <dbReference type="EMBL" id="MTD15697.1"/>
    </source>
</evidence>
<dbReference type="EMBL" id="WLYK01000006">
    <property type="protein sequence ID" value="MTD15697.1"/>
    <property type="molecule type" value="Genomic_DNA"/>
</dbReference>
<reference evidence="2 3" key="1">
    <citation type="submission" date="2019-11" db="EMBL/GenBank/DDBJ databases">
        <authorList>
            <person name="Jiang L.-Q."/>
        </authorList>
    </citation>
    <scope>NUCLEOTIDE SEQUENCE [LARGE SCALE GENOMIC DNA]</scope>
    <source>
        <strain evidence="2 3">YIM 132087</strain>
    </source>
</reference>
<evidence type="ECO:0000313" key="3">
    <source>
        <dbReference type="Proteomes" id="UP000460221"/>
    </source>
</evidence>
<proteinExistence type="predicted"/>
<dbReference type="AlphaFoldDB" id="A0A7K1FNE9"/>
<dbReference type="Pfam" id="PF08843">
    <property type="entry name" value="AbiEii"/>
    <property type="match status" value="1"/>
</dbReference>
<evidence type="ECO:0008006" key="4">
    <source>
        <dbReference type="Google" id="ProtNLM"/>
    </source>
</evidence>
<name>A0A7K1FNE9_9ACTN</name>
<protein>
    <recommendedName>
        <fullName evidence="4">Nucleotidyl transferase AbiEii/AbiGii toxin family protein</fullName>
    </recommendedName>
</protein>
<evidence type="ECO:0000256" key="1">
    <source>
        <dbReference type="SAM" id="MobiDB-lite"/>
    </source>
</evidence>
<feature type="compositionally biased region" description="Basic and acidic residues" evidence="1">
    <location>
        <begin position="13"/>
        <end position="24"/>
    </location>
</feature>